<name>A0A0F7KIX4_9VIRU</name>
<dbReference type="OrthoDB" id="22007at10239"/>
<dbReference type="EMBL" id="KP714105">
    <property type="protein sequence ID" value="AKH40390.1"/>
    <property type="molecule type" value="Genomic_DNA"/>
</dbReference>
<evidence type="ECO:0000313" key="3">
    <source>
        <dbReference type="Proteomes" id="UP000204438"/>
    </source>
</evidence>
<dbReference type="EMBL" id="KX130344">
    <property type="protein sequence ID" value="AQN78637.1"/>
    <property type="molecule type" value="Genomic_DNA"/>
</dbReference>
<protein>
    <submittedName>
        <fullName evidence="1">Uncharacterized protein</fullName>
    </submittedName>
</protein>
<proteinExistence type="predicted"/>
<evidence type="ECO:0000313" key="2">
    <source>
        <dbReference type="EMBL" id="AQN78637.1"/>
    </source>
</evidence>
<reference evidence="1" key="1">
    <citation type="journal article" date="2015" name="PLoS Biol.">
        <title>The Discovery, Distribution, and Evolution of Viruses Associated with Drosophila melanogaster.</title>
        <authorList>
            <person name="Webster C.L."/>
            <person name="Waldron F.M."/>
            <person name="Robertson S."/>
            <person name="Crowson D."/>
            <person name="Ferrari G."/>
            <person name="Quintana J.F."/>
            <person name="Brouqui J.M."/>
            <person name="Bayne E.H."/>
            <person name="Longdon B."/>
            <person name="Buck A.H."/>
            <person name="Lazzaro B.P."/>
            <person name="Akorli J."/>
            <person name="Haddrill P.R."/>
            <person name="Obbard D.J."/>
        </authorList>
    </citation>
    <scope>NUCLEOTIDE SEQUENCE</scope>
</reference>
<organism evidence="1">
    <name type="scientific">Kallithea virus</name>
    <dbReference type="NCBI Taxonomy" id="1654582"/>
    <lineage>
        <taxon>Viruses</taxon>
        <taxon>Viruses incertae sedis</taxon>
        <taxon>Naldaviricetes</taxon>
        <taxon>Lefavirales</taxon>
        <taxon>Nudiviridae</taxon>
        <taxon>Alphanudivirus</taxon>
        <taxon>Alphanudivirus dromelanogasteris</taxon>
    </lineage>
</organism>
<reference evidence="3" key="2">
    <citation type="submission" date="2016-04" db="EMBL/GenBank/DDBJ databases">
        <title>The complete genome of Kallithea virus.</title>
        <authorList>
            <consortium name="DrosEU Consortium"/>
            <person name="Obbard D.J."/>
            <person name="Serga S."/>
            <person name="Kozeretska I."/>
            <person name="Waldron F.M."/>
            <person name="Webster C.L."/>
            <person name="Staubach F."/>
        </authorList>
    </citation>
    <scope>NUCLEOTIDE SEQUENCE [LARGE SCALE GENOMIC DNA]</scope>
</reference>
<sequence>MEHNTTKMGPIIQHNVYKVNDKWFIKSKDGYVDFPPLHYFMVESLDEPQEKKLVLGGSHTAFVQLPMYFTRREIFEENFMPYQIKDSNNFKIRNAVLLWPRLNLYSYTDLSDPQSVYIKKGYKFVAKFTFSTERICLYEVVH</sequence>
<accession>A0A0F7KIX4</accession>
<dbReference type="RefSeq" id="YP_009345926.1">
    <property type="nucleotide sequence ID" value="NC_033829.1"/>
</dbReference>
<keyword evidence="3" id="KW-1185">Reference proteome</keyword>
<evidence type="ECO:0000313" key="1">
    <source>
        <dbReference type="EMBL" id="AKH40390.1"/>
    </source>
</evidence>
<dbReference type="KEGG" id="vg:31079533"/>
<reference evidence="2" key="3">
    <citation type="journal article" date="2021" name="Virus">
        <title>The discovery, distribution and diversity of DNA viruses associated with Drosophila melanogaster in Europe.</title>
        <authorList>
            <person name="Wallace M.A."/>
            <person name="Coffman K.A."/>
            <person name="Gilbert C."/>
            <person name="Ravindran S."/>
            <person name="Albery G.F."/>
            <person name="Abbott J."/>
            <person name="Argyridou E."/>
            <person name="Bellosta P."/>
            <person name="Betancourt A.J."/>
            <person name="Colinet H."/>
            <person name="Eric K."/>
            <person name="Glaser-Schmitt A."/>
            <person name="Grath S."/>
            <person name="Jelic M."/>
            <person name="Kankare M."/>
            <person name="Kozeretska I."/>
            <person name="Loeschcke V."/>
            <person name="Montchamp-Moreau C."/>
            <person name="Ometto L."/>
            <person name="Onder B.S."/>
            <person name="Orengo D.J."/>
            <person name="Parsch J."/>
            <person name="Pascual M."/>
            <person name="Patenkovic A."/>
            <person name="Puerma E."/>
            <person name="Ritchie M.G."/>
            <person name="Rota-Stabelli O."/>
            <person name="Schou M.F."/>
            <person name="Serga S.V."/>
            <person name="Stamenkovic-Radak M."/>
            <person name="Tanaskovic M."/>
            <person name="Veselinovic M.S."/>
            <person name="Vieira J."/>
            <person name="Vieira C.P."/>
            <person name="Kapun M."/>
            <person name="Flatt T."/>
            <person name="Gonzalez J."/>
            <person name="Staubach F."/>
            <person name="Obbard D.J."/>
        </authorList>
    </citation>
    <scope>NUCLEOTIDE SEQUENCE</scope>
    <source>
        <strain evidence="2">DrosEU46_Kharkiv_2014</strain>
    </source>
</reference>
<dbReference type="Proteomes" id="UP000204438">
    <property type="component" value="Segment"/>
</dbReference>
<dbReference type="GeneID" id="31079533"/>